<dbReference type="Gene3D" id="1.10.8.60">
    <property type="match status" value="1"/>
</dbReference>
<dbReference type="CDD" id="cd06257">
    <property type="entry name" value="DnaJ"/>
    <property type="match status" value="1"/>
</dbReference>
<dbReference type="Gene3D" id="3.40.50.300">
    <property type="entry name" value="P-loop containing nucleotide triphosphate hydrolases"/>
    <property type="match status" value="1"/>
</dbReference>
<dbReference type="GO" id="GO:0005737">
    <property type="term" value="C:cytoplasm"/>
    <property type="evidence" value="ECO:0007669"/>
    <property type="project" value="UniProtKB-SubCell"/>
</dbReference>
<dbReference type="PRINTS" id="PR00625">
    <property type="entry name" value="JDOMAIN"/>
</dbReference>
<dbReference type="InterPro" id="IPR041569">
    <property type="entry name" value="AAA_lid_3"/>
</dbReference>
<name>M3JEA4_CANMX</name>
<dbReference type="SMART" id="SM00382">
    <property type="entry name" value="AAA"/>
    <property type="match status" value="1"/>
</dbReference>
<dbReference type="GO" id="GO:0005634">
    <property type="term" value="C:nucleus"/>
    <property type="evidence" value="ECO:0007669"/>
    <property type="project" value="UniProtKB-SubCell"/>
</dbReference>
<dbReference type="InterPro" id="IPR003960">
    <property type="entry name" value="ATPase_AAA_CS"/>
</dbReference>
<dbReference type="SUPFAM" id="SSF46565">
    <property type="entry name" value="Chaperone J-domain"/>
    <property type="match status" value="1"/>
</dbReference>
<dbReference type="InterPro" id="IPR032501">
    <property type="entry name" value="Prot_ATP_ID_OB_2nd"/>
</dbReference>
<dbReference type="Gene3D" id="2.40.50.140">
    <property type="entry name" value="Nucleic acid-binding proteins"/>
    <property type="match status" value="1"/>
</dbReference>
<dbReference type="Pfam" id="PF00226">
    <property type="entry name" value="DnaJ"/>
    <property type="match status" value="1"/>
</dbReference>
<dbReference type="Proteomes" id="UP000011777">
    <property type="component" value="Unassembled WGS sequence"/>
</dbReference>
<evidence type="ECO:0000256" key="8">
    <source>
        <dbReference type="ARBA" id="ARBA00023242"/>
    </source>
</evidence>
<evidence type="ECO:0000259" key="13">
    <source>
        <dbReference type="PROSITE" id="PS50076"/>
    </source>
</evidence>
<keyword evidence="8" id="KW-0539">Nucleus</keyword>
<evidence type="ECO:0000313" key="14">
    <source>
        <dbReference type="EMBL" id="EMG50533.1"/>
    </source>
</evidence>
<dbReference type="GO" id="GO:0005524">
    <property type="term" value="F:ATP binding"/>
    <property type="evidence" value="ECO:0007669"/>
    <property type="project" value="UniProtKB-KW"/>
</dbReference>
<dbReference type="SUPFAM" id="SSF52540">
    <property type="entry name" value="P-loop containing nucleoside triphosphate hydrolases"/>
    <property type="match status" value="1"/>
</dbReference>
<dbReference type="GO" id="GO:0010604">
    <property type="term" value="P:positive regulation of macromolecule metabolic process"/>
    <property type="evidence" value="ECO:0007669"/>
    <property type="project" value="UniProtKB-ARBA"/>
</dbReference>
<feature type="compositionally biased region" description="Basic residues" evidence="12">
    <location>
        <begin position="987"/>
        <end position="1001"/>
    </location>
</feature>
<dbReference type="InterPro" id="IPR003593">
    <property type="entry name" value="AAA+_ATPase"/>
</dbReference>
<dbReference type="InterPro" id="IPR050221">
    <property type="entry name" value="26S_Proteasome_ATPase"/>
</dbReference>
<sequence>MSASVDKPCVHEGGIRPYFEQQIQDTEIRIQQTTQNLRRLEAQRNKLNNKVRSLKDELRLLQEPGSYVGEVVKVMGLKKVLVKIHPEGKFIVNVTKDIDVKKLTPSIRVCLKADSHDLYKILPNKVDPLVSLMMVEKVPDSTYDMVGGLDKQIKEIKEVIELPVKHPELFESLGIAQPKGVILYGPPGTGKTLLARAVAHHTECKFIRVSGSELVQKYIGEGSRMVRELFVMAREHAPSIIFMDEIDSIGSSRVEGSSGGDSEVQRTMLELLNQLDGFESSKDIKIIMATNRLDILDPALLRPGRIDRKIEFPAPTVAARTDILKIHSRSMNLTRGINLRKIAEKMNGCSGADVKGVCTEAGMYALRERRIHVTQEDFELAVAKVMSKNDETSTDSFEKQLSEVDQLFSQQGPTITVLQAYEDVIRTAKSQSSTDINLLAKLFFKKAIIEINLNKETQAISDLKHVLDMDPLMKPAKDKLSDILVSKADFESLEKYLDKKKDSGIYQIMDNFSKNFQSAEMLFNEKAYSECIDKLNEIMISSPDSYEVNELFYSANLEMYRNDTNMEINYMGEGLPCKKVIVLVLKKLVDINPMKNLGYYSTLSQFLLDFELQFENAVKVVKNCLKIDNEFKDCGKLSKYYSRFQDFLKILESYSIIQGHYYMNTENNVKLDDNDLIDPQIDFKFVVDFLFNDELKVSKLDKRHLPSDINDNYRYIKYQVSKFYEENGFPGVINDVLLIQDLEKLACQAYITIGDVKKAEPYCKAVNDSENPFLPKYIPEIDKYLKKNKFSKAETIMNKFNNNVKQTKLFTERWAKVEDYHRKLNEQRQQQYFHQQQQQQQHQHQQYRAQPPRAARKPKNDYYKILDIPRDADDKTIKKGYRTQTLKYHPDKYKGSDLTPEQIEKKMQEVNQAYEVLSDRDLRERYDRGDDPNDPTNPGQNQPQWQYQRGGGPGGGAGGHQNFNFNFGGDNQFFQQFFGGGQGNPFGHHKVKVKKNNKKRA</sequence>
<dbReference type="HOGENOM" id="CLU_299560_0_0_1"/>
<comment type="similarity">
    <text evidence="3">Belongs to the AAA ATPase family.</text>
</comment>
<comment type="function">
    <text evidence="9">The 26S proteasome is involved in the ATP-dependent degradation of ubiquitinated proteins. The regulatory (or ATPase) complex confers ATP dependency and substrate specificity to the 26S complex.</text>
</comment>
<dbReference type="GO" id="GO:0016887">
    <property type="term" value="F:ATP hydrolysis activity"/>
    <property type="evidence" value="ECO:0007669"/>
    <property type="project" value="InterPro"/>
</dbReference>
<evidence type="ECO:0000313" key="15">
    <source>
        <dbReference type="Proteomes" id="UP000011777"/>
    </source>
</evidence>
<dbReference type="FunFam" id="1.10.8.60:FF:000006">
    <property type="entry name" value="26S protease regulatory subunit 8"/>
    <property type="match status" value="1"/>
</dbReference>
<dbReference type="Pfam" id="PF17862">
    <property type="entry name" value="AAA_lid_3"/>
    <property type="match status" value="1"/>
</dbReference>
<keyword evidence="14" id="KW-0378">Hydrolase</keyword>
<dbReference type="OrthoDB" id="1664597at2759"/>
<evidence type="ECO:0000256" key="6">
    <source>
        <dbReference type="ARBA" id="ARBA00022840"/>
    </source>
</evidence>
<dbReference type="CDD" id="cd19502">
    <property type="entry name" value="RecA-like_PAN_like"/>
    <property type="match status" value="1"/>
</dbReference>
<dbReference type="PANTHER" id="PTHR23073">
    <property type="entry name" value="26S PROTEASOME REGULATORY SUBUNIT"/>
    <property type="match status" value="1"/>
</dbReference>
<feature type="compositionally biased region" description="Low complexity" evidence="12">
    <location>
        <begin position="960"/>
        <end position="977"/>
    </location>
</feature>
<evidence type="ECO:0000256" key="11">
    <source>
        <dbReference type="SAM" id="Coils"/>
    </source>
</evidence>
<dbReference type="Pfam" id="PF16450">
    <property type="entry name" value="Prot_ATP_ID_OB_C"/>
    <property type="match status" value="1"/>
</dbReference>
<keyword evidence="11" id="KW-0175">Coiled coil</keyword>
<dbReference type="PROSITE" id="PS50076">
    <property type="entry name" value="DNAJ_2"/>
    <property type="match status" value="1"/>
</dbReference>
<evidence type="ECO:0000256" key="4">
    <source>
        <dbReference type="ARBA" id="ARBA00022490"/>
    </source>
</evidence>
<dbReference type="eggNOG" id="KOG0728">
    <property type="taxonomic scope" value="Eukaryota"/>
</dbReference>
<keyword evidence="6" id="KW-0067">ATP-binding</keyword>
<dbReference type="GO" id="GO:0006508">
    <property type="term" value="P:proteolysis"/>
    <property type="evidence" value="ECO:0007669"/>
    <property type="project" value="UniProtKB-KW"/>
</dbReference>
<dbReference type="AlphaFoldDB" id="M3JEA4"/>
<dbReference type="GO" id="GO:0008540">
    <property type="term" value="C:proteasome regulatory particle, base subcomplex"/>
    <property type="evidence" value="ECO:0007669"/>
    <property type="project" value="UniProtKB-ARBA"/>
</dbReference>
<dbReference type="InterPro" id="IPR001623">
    <property type="entry name" value="DnaJ_domain"/>
</dbReference>
<organism evidence="14 15">
    <name type="scientific">Candida maltosa (strain Xu316)</name>
    <name type="common">Yeast</name>
    <dbReference type="NCBI Taxonomy" id="1245528"/>
    <lineage>
        <taxon>Eukaryota</taxon>
        <taxon>Fungi</taxon>
        <taxon>Dikarya</taxon>
        <taxon>Ascomycota</taxon>
        <taxon>Saccharomycotina</taxon>
        <taxon>Pichiomycetes</taxon>
        <taxon>Debaryomycetaceae</taxon>
        <taxon>Candida/Lodderomyces clade</taxon>
        <taxon>Candida</taxon>
    </lineage>
</organism>
<evidence type="ECO:0000256" key="3">
    <source>
        <dbReference type="ARBA" id="ARBA00006914"/>
    </source>
</evidence>
<dbReference type="InterPro" id="IPR027417">
    <property type="entry name" value="P-loop_NTPase"/>
</dbReference>
<proteinExistence type="inferred from homology"/>
<feature type="compositionally biased region" description="Basic and acidic residues" evidence="12">
    <location>
        <begin position="919"/>
        <end position="931"/>
    </location>
</feature>
<feature type="compositionally biased region" description="Low complexity" evidence="12">
    <location>
        <begin position="829"/>
        <end position="853"/>
    </location>
</feature>
<dbReference type="Pfam" id="PF00004">
    <property type="entry name" value="AAA"/>
    <property type="match status" value="1"/>
</dbReference>
<keyword evidence="7" id="KW-0647">Proteasome</keyword>
<dbReference type="Gene3D" id="1.10.287.110">
    <property type="entry name" value="DnaJ domain"/>
    <property type="match status" value="1"/>
</dbReference>
<evidence type="ECO:0000256" key="7">
    <source>
        <dbReference type="ARBA" id="ARBA00022942"/>
    </source>
</evidence>
<dbReference type="PROSITE" id="PS00674">
    <property type="entry name" value="AAA"/>
    <property type="match status" value="1"/>
</dbReference>
<comment type="subcellular location">
    <subcellularLocation>
        <location evidence="2">Cytoplasm</location>
    </subcellularLocation>
    <subcellularLocation>
        <location evidence="1">Nucleus</location>
    </subcellularLocation>
</comment>
<keyword evidence="4" id="KW-0963">Cytoplasm</keyword>
<gene>
    <name evidence="14" type="ORF">G210_2357</name>
</gene>
<evidence type="ECO:0000256" key="12">
    <source>
        <dbReference type="SAM" id="MobiDB-lite"/>
    </source>
</evidence>
<dbReference type="SMART" id="SM00271">
    <property type="entry name" value="DnaJ"/>
    <property type="match status" value="1"/>
</dbReference>
<dbReference type="InterPro" id="IPR011990">
    <property type="entry name" value="TPR-like_helical_dom_sf"/>
</dbReference>
<evidence type="ECO:0000256" key="10">
    <source>
        <dbReference type="ARBA" id="ARBA00069286"/>
    </source>
</evidence>
<dbReference type="STRING" id="1245528.M3JEA4"/>
<protein>
    <recommendedName>
        <fullName evidence="10">26S proteasome regulatory subunit 8 homolog</fullName>
    </recommendedName>
</protein>
<evidence type="ECO:0000256" key="5">
    <source>
        <dbReference type="ARBA" id="ARBA00022741"/>
    </source>
</evidence>
<accession>M3JEA4</accession>
<comment type="caution">
    <text evidence="14">The sequence shown here is derived from an EMBL/GenBank/DDBJ whole genome shotgun (WGS) entry which is preliminary data.</text>
</comment>
<dbReference type="FunFam" id="3.40.50.300:FF:000030">
    <property type="entry name" value="26S protease regulatory subunit 8"/>
    <property type="match status" value="1"/>
</dbReference>
<evidence type="ECO:0000256" key="9">
    <source>
        <dbReference type="ARBA" id="ARBA00024661"/>
    </source>
</evidence>
<dbReference type="InterPro" id="IPR003959">
    <property type="entry name" value="ATPase_AAA_core"/>
</dbReference>
<evidence type="ECO:0000256" key="1">
    <source>
        <dbReference type="ARBA" id="ARBA00004123"/>
    </source>
</evidence>
<dbReference type="EMBL" id="AOGT01000189">
    <property type="protein sequence ID" value="EMG50533.1"/>
    <property type="molecule type" value="Genomic_DNA"/>
</dbReference>
<feature type="region of interest" description="Disordered" evidence="12">
    <location>
        <begin position="919"/>
        <end position="1001"/>
    </location>
</feature>
<keyword evidence="14" id="KW-0645">Protease</keyword>
<feature type="region of interest" description="Disordered" evidence="12">
    <location>
        <begin position="829"/>
        <end position="863"/>
    </location>
</feature>
<dbReference type="InterPro" id="IPR012340">
    <property type="entry name" value="NA-bd_OB-fold"/>
</dbReference>
<keyword evidence="15" id="KW-1185">Reference proteome</keyword>
<dbReference type="GO" id="GO:0008233">
    <property type="term" value="F:peptidase activity"/>
    <property type="evidence" value="ECO:0007669"/>
    <property type="project" value="UniProtKB-KW"/>
</dbReference>
<dbReference type="GO" id="GO:0070682">
    <property type="term" value="P:proteasome regulatory particle assembly"/>
    <property type="evidence" value="ECO:0007669"/>
    <property type="project" value="UniProtKB-ARBA"/>
</dbReference>
<feature type="domain" description="J" evidence="13">
    <location>
        <begin position="861"/>
        <end position="930"/>
    </location>
</feature>
<dbReference type="eggNOG" id="KOG0714">
    <property type="taxonomic scope" value="Eukaryota"/>
</dbReference>
<feature type="compositionally biased region" description="Gly residues" evidence="12">
    <location>
        <begin position="949"/>
        <end position="959"/>
    </location>
</feature>
<dbReference type="FunFam" id="2.40.50.140:FF:000044">
    <property type="entry name" value="26S protease regulatory subunit 8"/>
    <property type="match status" value="1"/>
</dbReference>
<keyword evidence="5" id="KW-0547">Nucleotide-binding</keyword>
<dbReference type="Gene3D" id="1.25.40.10">
    <property type="entry name" value="Tetratricopeptide repeat domain"/>
    <property type="match status" value="1"/>
</dbReference>
<evidence type="ECO:0000256" key="2">
    <source>
        <dbReference type="ARBA" id="ARBA00004496"/>
    </source>
</evidence>
<reference evidence="14 15" key="1">
    <citation type="submission" date="2013-02" db="EMBL/GenBank/DDBJ databases">
        <title>Genome sequence of Candida maltosa Xu316, a potential industrial strain for xylitol and ethanol production.</title>
        <authorList>
            <person name="Yu J."/>
            <person name="Wang Q."/>
            <person name="Geng X."/>
            <person name="Bao W."/>
            <person name="He P."/>
            <person name="Cai J."/>
        </authorList>
    </citation>
    <scope>NUCLEOTIDE SEQUENCE [LARGE SCALE GENOMIC DNA]</scope>
    <source>
        <strain evidence="15">Xu316</strain>
    </source>
</reference>
<dbReference type="InterPro" id="IPR036869">
    <property type="entry name" value="J_dom_sf"/>
</dbReference>
<feature type="coiled-coil region" evidence="11">
    <location>
        <begin position="23"/>
        <end position="64"/>
    </location>
</feature>